<name>A0A1I6TDT6_9SPHI</name>
<dbReference type="InterPro" id="IPR002478">
    <property type="entry name" value="PUA"/>
</dbReference>
<dbReference type="InterPro" id="IPR029063">
    <property type="entry name" value="SAM-dependent_MTases_sf"/>
</dbReference>
<keyword evidence="7" id="KW-0694">RNA-binding</keyword>
<accession>A0A1I6TDT6</accession>
<evidence type="ECO:0000313" key="11">
    <source>
        <dbReference type="Proteomes" id="UP000198785"/>
    </source>
</evidence>
<dbReference type="InterPro" id="IPR036974">
    <property type="entry name" value="PUA_sf"/>
</dbReference>
<dbReference type="GO" id="GO:0003723">
    <property type="term" value="F:RNA binding"/>
    <property type="evidence" value="ECO:0007669"/>
    <property type="project" value="UniProtKB-KW"/>
</dbReference>
<keyword evidence="3" id="KW-0698">rRNA processing</keyword>
<dbReference type="InterPro" id="IPR015947">
    <property type="entry name" value="PUA-like_sf"/>
</dbReference>
<comment type="subcellular location">
    <subcellularLocation>
        <location evidence="1">Cytoplasm</location>
    </subcellularLocation>
</comment>
<dbReference type="EMBL" id="FOZZ01000006">
    <property type="protein sequence ID" value="SFS87374.1"/>
    <property type="molecule type" value="Genomic_DNA"/>
</dbReference>
<sequence length="452" mass="50788">MPCPGEGRKGVVRWKKINILSKSSLLLLIIKYKLFLTLTCLSLCKSCCLSLQFSIFVGMNKIILNKGKDKAAWQLHPWVFSGAIHKVIGKVQNGNIVSVFNIDDEFIAYGMYNNTSRVAVRLLEWNPAYEIDEKWWRKRVQKAVKNRSHLLTKENDTVRLIFAEADFLPGLIADKYADFISVQVHAAGIEHVKPIIVDELVQLLAPKGIYERSDLKSREHEGLPDVNGLLWGETPPEFVDIVENGIHYKVNIIDGQKSGFYCDQRENRWLTAQYVKGKKVLDCFCYSGGFTLNAFREGAAEVTSVDSSALAIETLKSNIPHNSFDAGKHVAVQSDVNKYLRQLGEQGEKFDVIVLDPPKYAPSRSTLEKASRAYKDLNRRGLLLLESGGLLATFSCSGAMDIDTFKQVIAWAALDAGKEIQFIRQFSQPEDHPVRASFSEGEYLKGLLVRVV</sequence>
<dbReference type="CDD" id="cd11572">
    <property type="entry name" value="RlmI_M_like"/>
    <property type="match status" value="1"/>
</dbReference>
<evidence type="ECO:0000256" key="6">
    <source>
        <dbReference type="ARBA" id="ARBA00022691"/>
    </source>
</evidence>
<dbReference type="GO" id="GO:0032259">
    <property type="term" value="P:methylation"/>
    <property type="evidence" value="ECO:0007669"/>
    <property type="project" value="UniProtKB-KW"/>
</dbReference>
<protein>
    <submittedName>
        <fullName evidence="10">23S rRNA (Cytosine1962-C5)-methyltransferase</fullName>
    </submittedName>
</protein>
<dbReference type="Proteomes" id="UP000198785">
    <property type="component" value="Unassembled WGS sequence"/>
</dbReference>
<evidence type="ECO:0000256" key="7">
    <source>
        <dbReference type="ARBA" id="ARBA00022884"/>
    </source>
</evidence>
<proteinExistence type="inferred from homology"/>
<dbReference type="Pfam" id="PF17785">
    <property type="entry name" value="PUA_3"/>
    <property type="match status" value="1"/>
</dbReference>
<dbReference type="STRING" id="683125.SAMN05660206_10687"/>
<feature type="domain" description="PUA" evidence="9">
    <location>
        <begin position="60"/>
        <end position="145"/>
    </location>
</feature>
<dbReference type="CDD" id="cd21153">
    <property type="entry name" value="PUA_RlmI"/>
    <property type="match status" value="1"/>
</dbReference>
<evidence type="ECO:0000256" key="5">
    <source>
        <dbReference type="ARBA" id="ARBA00022679"/>
    </source>
</evidence>
<dbReference type="PANTHER" id="PTHR42873:SF1">
    <property type="entry name" value="S-ADENOSYLMETHIONINE-DEPENDENT METHYLTRANSFERASE DOMAIN-CONTAINING PROTEIN"/>
    <property type="match status" value="1"/>
</dbReference>
<evidence type="ECO:0000256" key="2">
    <source>
        <dbReference type="ARBA" id="ARBA00022490"/>
    </source>
</evidence>
<dbReference type="Gene3D" id="3.40.50.150">
    <property type="entry name" value="Vaccinia Virus protein VP39"/>
    <property type="match status" value="1"/>
</dbReference>
<dbReference type="SUPFAM" id="SSF88697">
    <property type="entry name" value="PUA domain-like"/>
    <property type="match status" value="1"/>
</dbReference>
<dbReference type="Gene3D" id="2.30.130.10">
    <property type="entry name" value="PUA domain"/>
    <property type="match status" value="1"/>
</dbReference>
<evidence type="ECO:0000256" key="3">
    <source>
        <dbReference type="ARBA" id="ARBA00022552"/>
    </source>
</evidence>
<dbReference type="InterPro" id="IPR041532">
    <property type="entry name" value="RlmI-like_PUA"/>
</dbReference>
<gene>
    <name evidence="10" type="ORF">SAMN05660206_10687</name>
</gene>
<evidence type="ECO:0000313" key="10">
    <source>
        <dbReference type="EMBL" id="SFS87374.1"/>
    </source>
</evidence>
<evidence type="ECO:0000256" key="4">
    <source>
        <dbReference type="ARBA" id="ARBA00022603"/>
    </source>
</evidence>
<keyword evidence="5 10" id="KW-0808">Transferase</keyword>
<reference evidence="10 11" key="1">
    <citation type="submission" date="2016-10" db="EMBL/GenBank/DDBJ databases">
        <authorList>
            <person name="de Groot N.N."/>
        </authorList>
    </citation>
    <scope>NUCLEOTIDE SEQUENCE [LARGE SCALE GENOMIC DNA]</scope>
    <source>
        <strain evidence="10 11">DSM 22789</strain>
    </source>
</reference>
<organism evidence="10 11">
    <name type="scientific">Sphingobacterium wenxiniae</name>
    <dbReference type="NCBI Taxonomy" id="683125"/>
    <lineage>
        <taxon>Bacteria</taxon>
        <taxon>Pseudomonadati</taxon>
        <taxon>Bacteroidota</taxon>
        <taxon>Sphingobacteriia</taxon>
        <taxon>Sphingobacteriales</taxon>
        <taxon>Sphingobacteriaceae</taxon>
        <taxon>Sphingobacterium</taxon>
    </lineage>
</organism>
<dbReference type="CDD" id="cd02440">
    <property type="entry name" value="AdoMet_MTases"/>
    <property type="match status" value="1"/>
</dbReference>
<dbReference type="PANTHER" id="PTHR42873">
    <property type="entry name" value="RIBOSOMAL RNA LARGE SUBUNIT METHYLTRANSFERASE"/>
    <property type="match status" value="1"/>
</dbReference>
<evidence type="ECO:0000259" key="9">
    <source>
        <dbReference type="SMART" id="SM00359"/>
    </source>
</evidence>
<evidence type="ECO:0000256" key="1">
    <source>
        <dbReference type="ARBA" id="ARBA00004496"/>
    </source>
</evidence>
<keyword evidence="6" id="KW-0949">S-adenosyl-L-methionine</keyword>
<dbReference type="Pfam" id="PF10672">
    <property type="entry name" value="Methyltrans_SAM"/>
    <property type="match status" value="1"/>
</dbReference>
<dbReference type="GO" id="GO:0008168">
    <property type="term" value="F:methyltransferase activity"/>
    <property type="evidence" value="ECO:0007669"/>
    <property type="project" value="UniProtKB-KW"/>
</dbReference>
<dbReference type="InterPro" id="IPR019614">
    <property type="entry name" value="SAM-dep_methyl-trfase"/>
</dbReference>
<dbReference type="Gene3D" id="3.30.750.80">
    <property type="entry name" value="RNA methyltransferase domain (HRMD) like"/>
    <property type="match status" value="1"/>
</dbReference>
<keyword evidence="11" id="KW-1185">Reference proteome</keyword>
<dbReference type="GO" id="GO:0005737">
    <property type="term" value="C:cytoplasm"/>
    <property type="evidence" value="ECO:0007669"/>
    <property type="project" value="UniProtKB-SubCell"/>
</dbReference>
<keyword evidence="4 10" id="KW-0489">Methyltransferase</keyword>
<dbReference type="SUPFAM" id="SSF53335">
    <property type="entry name" value="S-adenosyl-L-methionine-dependent methyltransferases"/>
    <property type="match status" value="1"/>
</dbReference>
<comment type="similarity">
    <text evidence="8">Belongs to the methyltransferase superfamily. RlmI family.</text>
</comment>
<evidence type="ECO:0000256" key="8">
    <source>
        <dbReference type="ARBA" id="ARBA00038091"/>
    </source>
</evidence>
<keyword evidence="2" id="KW-0963">Cytoplasm</keyword>
<dbReference type="GO" id="GO:0006364">
    <property type="term" value="P:rRNA processing"/>
    <property type="evidence" value="ECO:0007669"/>
    <property type="project" value="UniProtKB-KW"/>
</dbReference>
<dbReference type="AlphaFoldDB" id="A0A1I6TDT6"/>
<dbReference type="SMART" id="SM00359">
    <property type="entry name" value="PUA"/>
    <property type="match status" value="1"/>
</dbReference>
<dbReference type="PROSITE" id="PS50890">
    <property type="entry name" value="PUA"/>
    <property type="match status" value="1"/>
</dbReference>